<dbReference type="KEGG" id="hds:HSR122_2050"/>
<dbReference type="EMBL" id="CP064788">
    <property type="protein sequence ID" value="QSG09434.1"/>
    <property type="molecule type" value="Genomic_DNA"/>
</dbReference>
<protein>
    <submittedName>
        <fullName evidence="1">PIN domain containing protein</fullName>
    </submittedName>
</protein>
<proteinExistence type="predicted"/>
<evidence type="ECO:0000313" key="2">
    <source>
        <dbReference type="Proteomes" id="UP000662973"/>
    </source>
</evidence>
<sequence>MLYLACAIASDGGIWSDDANFDQQNLVETYSTSEVIESSDKLAPHDRTQKIAATADRLAGLVEVADTETVKEVEPDI</sequence>
<organism evidence="1 2">
    <name type="scientific">Halapricum desulfuricans</name>
    <dbReference type="NCBI Taxonomy" id="2841257"/>
    <lineage>
        <taxon>Archaea</taxon>
        <taxon>Methanobacteriati</taxon>
        <taxon>Methanobacteriota</taxon>
        <taxon>Stenosarchaea group</taxon>
        <taxon>Halobacteria</taxon>
        <taxon>Halobacteriales</taxon>
        <taxon>Haloarculaceae</taxon>
        <taxon>Halapricum</taxon>
    </lineage>
</organism>
<gene>
    <name evidence="1" type="ORF">HSR122_2050</name>
</gene>
<name>A0A897NAF2_9EURY</name>
<accession>A0A897NAF2</accession>
<keyword evidence="2" id="KW-1185">Reference proteome</keyword>
<reference evidence="1 2" key="1">
    <citation type="submission" date="2020-11" db="EMBL/GenBank/DDBJ databases">
        <title>Carbohydrate-dependent, anaerobic sulfur respiration: A novel catabolism in halophilic archaea.</title>
        <authorList>
            <person name="Sorokin D.Y."/>
            <person name="Messina E."/>
            <person name="Smedile F."/>
            <person name="La Cono V."/>
            <person name="Hallsworth J.E."/>
            <person name="Yakimov M.M."/>
        </authorList>
    </citation>
    <scope>NUCLEOTIDE SEQUENCE [LARGE SCALE GENOMIC DNA]</scope>
    <source>
        <strain evidence="1 2">HSR12-2</strain>
    </source>
</reference>
<evidence type="ECO:0000313" key="1">
    <source>
        <dbReference type="EMBL" id="QSG09434.1"/>
    </source>
</evidence>
<dbReference type="AlphaFoldDB" id="A0A897NAF2"/>
<dbReference type="Proteomes" id="UP000662973">
    <property type="component" value="Chromosome"/>
</dbReference>